<comment type="function">
    <text evidence="8">Required for a late step of 50S ribosomal subunit assembly. Has GTPase activity.</text>
</comment>
<dbReference type="GO" id="GO:0005525">
    <property type="term" value="F:GTP binding"/>
    <property type="evidence" value="ECO:0007669"/>
    <property type="project" value="UniProtKB-KW"/>
</dbReference>
<reference evidence="13 14" key="1">
    <citation type="submission" date="2016-10" db="EMBL/GenBank/DDBJ databases">
        <authorList>
            <person name="de Groot N.N."/>
        </authorList>
    </citation>
    <scope>NUCLEOTIDE SEQUENCE [LARGE SCALE GENOMIC DNA]</scope>
    <source>
        <strain evidence="13 14">DSM 12272</strain>
    </source>
</reference>
<evidence type="ECO:0000256" key="3">
    <source>
        <dbReference type="ARBA" id="ARBA00022490"/>
    </source>
</evidence>
<feature type="coiled-coil region" evidence="10">
    <location>
        <begin position="285"/>
        <end position="318"/>
    </location>
</feature>
<dbReference type="EMBL" id="FNJM01000003">
    <property type="protein sequence ID" value="SDP25947.1"/>
    <property type="molecule type" value="Genomic_DNA"/>
</dbReference>
<dbReference type="CDD" id="cd01856">
    <property type="entry name" value="YlqF"/>
    <property type="match status" value="1"/>
</dbReference>
<dbReference type="SUPFAM" id="SSF52540">
    <property type="entry name" value="P-loop containing nucleoside triphosphate hydrolases"/>
    <property type="match status" value="1"/>
</dbReference>
<gene>
    <name evidence="12" type="primary">ylqF</name>
    <name evidence="12" type="ORF">H7E68_10260</name>
    <name evidence="13" type="ORF">SAMN04488529_10382</name>
</gene>
<name>A0A1H0R8W0_9CLOT</name>
<dbReference type="PROSITE" id="PS51721">
    <property type="entry name" value="G_CP"/>
    <property type="match status" value="1"/>
</dbReference>
<feature type="binding site" evidence="9">
    <location>
        <begin position="131"/>
        <end position="136"/>
    </location>
    <ligand>
        <name>GTP</name>
        <dbReference type="ChEBI" id="CHEBI:37565"/>
    </ligand>
</feature>
<keyword evidence="10" id="KW-0175">Coiled coil</keyword>
<dbReference type="FunFam" id="1.10.1580.10:FF:000003">
    <property type="entry name" value="Ribosome biogenesis GTPase A"/>
    <property type="match status" value="1"/>
</dbReference>
<keyword evidence="5" id="KW-0378">Hydrolase</keyword>
<dbReference type="NCBIfam" id="TIGR03596">
    <property type="entry name" value="GTPase_YlqF"/>
    <property type="match status" value="1"/>
</dbReference>
<dbReference type="STRING" id="94869.SAMN04488529_10382"/>
<organism evidence="13 14">
    <name type="scientific">Clostridium gasigenes</name>
    <dbReference type="NCBI Taxonomy" id="94869"/>
    <lineage>
        <taxon>Bacteria</taxon>
        <taxon>Bacillati</taxon>
        <taxon>Bacillota</taxon>
        <taxon>Clostridia</taxon>
        <taxon>Eubacteriales</taxon>
        <taxon>Clostridiaceae</taxon>
        <taxon>Clostridium</taxon>
    </lineage>
</organism>
<evidence type="ECO:0000313" key="15">
    <source>
        <dbReference type="Proteomes" id="UP000585258"/>
    </source>
</evidence>
<evidence type="ECO:0000256" key="4">
    <source>
        <dbReference type="ARBA" id="ARBA00022741"/>
    </source>
</evidence>
<dbReference type="PANTHER" id="PTHR45782:SF4">
    <property type="entry name" value="MITOCHONDRIAL RIBOSOME-ASSOCIATED GTPASE 1"/>
    <property type="match status" value="1"/>
</dbReference>
<accession>A0A1H0R8W0</accession>
<evidence type="ECO:0000259" key="11">
    <source>
        <dbReference type="PROSITE" id="PS51721"/>
    </source>
</evidence>
<evidence type="ECO:0000256" key="2">
    <source>
        <dbReference type="ARBA" id="ARBA00014898"/>
    </source>
</evidence>
<dbReference type="Pfam" id="PF01926">
    <property type="entry name" value="MMR_HSR1"/>
    <property type="match status" value="1"/>
</dbReference>
<dbReference type="EMBL" id="JACKWY010000005">
    <property type="protein sequence ID" value="MBB6715109.1"/>
    <property type="molecule type" value="Genomic_DNA"/>
</dbReference>
<dbReference type="InterPro" id="IPR030378">
    <property type="entry name" value="G_CP_dom"/>
</dbReference>
<evidence type="ECO:0000256" key="7">
    <source>
        <dbReference type="ARBA" id="ARBA00023134"/>
    </source>
</evidence>
<evidence type="ECO:0000256" key="5">
    <source>
        <dbReference type="ARBA" id="ARBA00022801"/>
    </source>
</evidence>
<dbReference type="GO" id="GO:0003924">
    <property type="term" value="F:GTPase activity"/>
    <property type="evidence" value="ECO:0007669"/>
    <property type="project" value="TreeGrafter"/>
</dbReference>
<keyword evidence="7 8" id="KW-0342">GTP-binding</keyword>
<keyword evidence="6" id="KW-0694">RNA-binding</keyword>
<dbReference type="OrthoDB" id="9779790at2"/>
<sequence>MAKINWFPGHMKKTQREIEDNLKLVEAVIEIRDARIPRSSANPDIDKLCEGKPRIILLNKSDLTESKITKVWMDFLTTDLVKPIEVNCITGVGLNKIKPILNELLKEKHDRLKSKGVVKIVTRVMVVGIPNVGKSTFINKMAQNNIAKTGDRPGVTKHKQWIKTKMDMEMMDTPGVLWPRFEHEATALDLAFTGAIKDEIMDIEELALKLVEKLQVNHSQKIIERYKIEEVNENPLETLDAIARKRGCIIARGEIDYNRISVILLDEFRGGKLGNISLESPDDDYEDVIEEKELTEKQKKRIERKEKLKKKVAEKKKEYK</sequence>
<feature type="binding site" evidence="9">
    <location>
        <position position="175"/>
    </location>
    <ligand>
        <name>GTP</name>
        <dbReference type="ChEBI" id="CHEBI:37565"/>
    </ligand>
</feature>
<evidence type="ECO:0000313" key="12">
    <source>
        <dbReference type="EMBL" id="MBB6715109.1"/>
    </source>
</evidence>
<reference evidence="12 15" key="2">
    <citation type="submission" date="2020-08" db="EMBL/GenBank/DDBJ databases">
        <title>Clostridia isolated from Swiss meat.</title>
        <authorList>
            <person name="Wambui J."/>
            <person name="Stevens M.J.A."/>
            <person name="Stephan R."/>
        </authorList>
    </citation>
    <scope>NUCLEOTIDE SEQUENCE [LARGE SCALE GENOMIC DNA]</scope>
    <source>
        <strain evidence="12 15">CM001</strain>
    </source>
</reference>
<dbReference type="RefSeq" id="WP_089967837.1">
    <property type="nucleotide sequence ID" value="NZ_FNJM01000003.1"/>
</dbReference>
<dbReference type="InterPro" id="IPR019991">
    <property type="entry name" value="GTP-bd_ribosome_bgen"/>
</dbReference>
<dbReference type="Proteomes" id="UP000198597">
    <property type="component" value="Unassembled WGS sequence"/>
</dbReference>
<proteinExistence type="inferred from homology"/>
<dbReference type="InterPro" id="IPR023179">
    <property type="entry name" value="GTP-bd_ortho_bundle_sf"/>
</dbReference>
<dbReference type="GO" id="GO:0005737">
    <property type="term" value="C:cytoplasm"/>
    <property type="evidence" value="ECO:0007669"/>
    <property type="project" value="UniProtKB-SubCell"/>
</dbReference>
<comment type="similarity">
    <text evidence="8">Belongs to the TRAFAC class YlqF/YawG GTPase family. MTG1 subfamily.</text>
</comment>
<dbReference type="FunFam" id="3.40.50.300:FF:000590">
    <property type="entry name" value="Ribosome biogenesis GTPase A"/>
    <property type="match status" value="1"/>
</dbReference>
<evidence type="ECO:0000313" key="14">
    <source>
        <dbReference type="Proteomes" id="UP000198597"/>
    </source>
</evidence>
<evidence type="ECO:0000256" key="10">
    <source>
        <dbReference type="SAM" id="Coils"/>
    </source>
</evidence>
<keyword evidence="14" id="KW-1185">Reference proteome</keyword>
<dbReference type="Gene3D" id="1.10.1580.10">
    <property type="match status" value="1"/>
</dbReference>
<dbReference type="InterPro" id="IPR016478">
    <property type="entry name" value="GTPase_MTG1"/>
</dbReference>
<evidence type="ECO:0000256" key="9">
    <source>
        <dbReference type="PIRSR" id="PIRSR006230-1"/>
    </source>
</evidence>
<evidence type="ECO:0000256" key="6">
    <source>
        <dbReference type="ARBA" id="ARBA00022884"/>
    </source>
</evidence>
<evidence type="ECO:0000256" key="1">
    <source>
        <dbReference type="ARBA" id="ARBA00004496"/>
    </source>
</evidence>
<dbReference type="InterPro" id="IPR027417">
    <property type="entry name" value="P-loop_NTPase"/>
</dbReference>
<evidence type="ECO:0000313" key="13">
    <source>
        <dbReference type="EMBL" id="SDP25947.1"/>
    </source>
</evidence>
<dbReference type="GO" id="GO:0006412">
    <property type="term" value="P:translation"/>
    <property type="evidence" value="ECO:0007669"/>
    <property type="project" value="TreeGrafter"/>
</dbReference>
<evidence type="ECO:0000256" key="8">
    <source>
        <dbReference type="PIRNR" id="PIRNR006230"/>
    </source>
</evidence>
<dbReference type="InterPro" id="IPR006073">
    <property type="entry name" value="GTP-bd"/>
</dbReference>
<keyword evidence="4 8" id="KW-0547">Nucleotide-binding</keyword>
<dbReference type="GO" id="GO:0003723">
    <property type="term" value="F:RNA binding"/>
    <property type="evidence" value="ECO:0007669"/>
    <property type="project" value="UniProtKB-KW"/>
</dbReference>
<dbReference type="AlphaFoldDB" id="A0A1H0R8W0"/>
<keyword evidence="3 8" id="KW-0963">Cytoplasm</keyword>
<dbReference type="Gene3D" id="3.40.50.300">
    <property type="entry name" value="P-loop containing nucleotide triphosphate hydrolases"/>
    <property type="match status" value="1"/>
</dbReference>
<comment type="subcellular location">
    <subcellularLocation>
        <location evidence="1 8">Cytoplasm</location>
    </subcellularLocation>
</comment>
<feature type="domain" description="CP-type G" evidence="11">
    <location>
        <begin position="12"/>
        <end position="179"/>
    </location>
</feature>
<dbReference type="Proteomes" id="UP000585258">
    <property type="component" value="Unassembled WGS sequence"/>
</dbReference>
<dbReference type="PANTHER" id="PTHR45782">
    <property type="entry name" value="MITOCHONDRIAL RIBOSOME-ASSOCIATED GTPASE 1"/>
    <property type="match status" value="1"/>
</dbReference>
<dbReference type="PIRSF" id="PIRSF006230">
    <property type="entry name" value="MG442"/>
    <property type="match status" value="1"/>
</dbReference>
<dbReference type="PRINTS" id="PR00326">
    <property type="entry name" value="GTP1OBG"/>
</dbReference>
<protein>
    <recommendedName>
        <fullName evidence="2 8">Ribosome biogenesis GTPase A</fullName>
    </recommendedName>
</protein>
<feature type="binding site" evidence="9">
    <location>
        <begin position="59"/>
        <end position="62"/>
    </location>
    <ligand>
        <name>GTP</name>
        <dbReference type="ChEBI" id="CHEBI:37565"/>
    </ligand>
</feature>